<gene>
    <name evidence="1" type="ORF">ACI1P1_14125</name>
</gene>
<evidence type="ECO:0000313" key="1">
    <source>
        <dbReference type="EMBL" id="MFM9329426.1"/>
    </source>
</evidence>
<reference evidence="1" key="1">
    <citation type="submission" date="2024-12" db="EMBL/GenBank/DDBJ databases">
        <authorList>
            <person name="Wu N."/>
        </authorList>
    </citation>
    <scope>NUCLEOTIDE SEQUENCE</scope>
    <source>
        <strain evidence="1">P15</strain>
    </source>
</reference>
<accession>A0ACC7NZC7</accession>
<dbReference type="EMBL" id="JBJURJ010000008">
    <property type="protein sequence ID" value="MFM9329426.1"/>
    <property type="molecule type" value="Genomic_DNA"/>
</dbReference>
<proteinExistence type="predicted"/>
<keyword evidence="2" id="KW-1185">Reference proteome</keyword>
<name>A0ACC7NZC7_9BACL</name>
<protein>
    <submittedName>
        <fullName evidence="1">Glycosyl hydrolase family 28-related protein</fullName>
    </submittedName>
</protein>
<sequence>MKQYGMSKSFLFMKVLIAAGVYAAFLPSLQTKAATLTISPGQSIQQAMDSLKNQGGGTLYLNPGTYVVGYGVKIYNNCTLQGASSTDRPVLKLASGKDEPVVTNASVPFTNVAARNLIIDGGLSALELNYPEYYHKGGDEYNQRIASGAESKKSLDAKIEAARLNVLGIDFSDKHSDVQNNGAVVDHVLVRNSSMGINVGRTKGVTILNALVTNNGAVKKYYHGLYLSIVDNVLIDGLEASNTKTGMGLKLTDFYDVNDEASIIIRNSKFNNNYDRGIAVYHMQNIRLERNEALNNQKSGINLVNCKNGYLLNNTAQGNPLVENVSYDIWLNGTTGFTLSGNVYGSKKGF</sequence>
<comment type="caution">
    <text evidence="1">The sequence shown here is derived from an EMBL/GenBank/DDBJ whole genome shotgun (WGS) entry which is preliminary data.</text>
</comment>
<organism evidence="1 2">
    <name type="scientific">Paenibacillus mesotrionivorans</name>
    <dbReference type="NCBI Taxonomy" id="3160968"/>
    <lineage>
        <taxon>Bacteria</taxon>
        <taxon>Bacillati</taxon>
        <taxon>Bacillota</taxon>
        <taxon>Bacilli</taxon>
        <taxon>Bacillales</taxon>
        <taxon>Paenibacillaceae</taxon>
        <taxon>Paenibacillus</taxon>
    </lineage>
</organism>
<keyword evidence="1" id="KW-0378">Hydrolase</keyword>
<evidence type="ECO:0000313" key="2">
    <source>
        <dbReference type="Proteomes" id="UP001631969"/>
    </source>
</evidence>
<dbReference type="Proteomes" id="UP001631969">
    <property type="component" value="Unassembled WGS sequence"/>
</dbReference>